<feature type="transmembrane region" description="Helical" evidence="2">
    <location>
        <begin position="34"/>
        <end position="52"/>
    </location>
</feature>
<evidence type="ECO:0000313" key="3">
    <source>
        <dbReference type="Proteomes" id="UP000694920"/>
    </source>
</evidence>
<feature type="transmembrane region" description="Helical" evidence="2">
    <location>
        <begin position="315"/>
        <end position="334"/>
    </location>
</feature>
<evidence type="ECO:0000313" key="5">
    <source>
        <dbReference type="RefSeq" id="XP_024937015.1"/>
    </source>
</evidence>
<dbReference type="AlphaFoldDB" id="A0AAJ7VY31"/>
<comment type="similarity">
    <text evidence="1">Belongs to the unc-93 family.</text>
</comment>
<gene>
    <name evidence="4 5 6" type="primary">LOC107264350</name>
</gene>
<evidence type="ECO:0000256" key="1">
    <source>
        <dbReference type="ARBA" id="ARBA00009172"/>
    </source>
</evidence>
<keyword evidence="2" id="KW-0472">Membrane</keyword>
<dbReference type="KEGG" id="ccin:107264350"/>
<keyword evidence="2" id="KW-1133">Transmembrane helix</keyword>
<proteinExistence type="inferred from homology"/>
<keyword evidence="2" id="KW-0812">Transmembrane</keyword>
<protein>
    <submittedName>
        <fullName evidence="4 5">UNC93-like protein isoform X1</fullName>
    </submittedName>
</protein>
<dbReference type="Proteomes" id="UP000694920">
    <property type="component" value="Unplaced"/>
</dbReference>
<dbReference type="GO" id="GO:0005886">
    <property type="term" value="C:plasma membrane"/>
    <property type="evidence" value="ECO:0007669"/>
    <property type="project" value="TreeGrafter"/>
</dbReference>
<dbReference type="GO" id="GO:0055120">
    <property type="term" value="C:striated muscle dense body"/>
    <property type="evidence" value="ECO:0007669"/>
    <property type="project" value="TreeGrafter"/>
</dbReference>
<dbReference type="PANTHER" id="PTHR19444:SF11">
    <property type="entry name" value="UNC93-LIKE PROTEIN"/>
    <property type="match status" value="1"/>
</dbReference>
<evidence type="ECO:0000313" key="4">
    <source>
        <dbReference type="RefSeq" id="XP_024937012.1"/>
    </source>
</evidence>
<feature type="transmembrane region" description="Helical" evidence="2">
    <location>
        <begin position="118"/>
        <end position="140"/>
    </location>
</feature>
<sequence>MICYRCPCKKKTTKRGITVHDYIQRCKRNIYKNLALLSFNQLAMYLLYKVILMSRMYEYDYPGLYGYLIYQIAQACTIPILPALIFPRFKLKRALFCGSIFYMIFVSMQLFNQIEIKIAFALLMAPAFVIVHIIQQIYVIRLAKIMCKVTGRSIEITLTQMTGIFLSIYRISETICYIPMMLADKRTLKYQNTSKINCGLNFYYGQHENVTELSIPPQGEISHIASLVLIILALVTSVITLILLKPLQTLTMTELNADPEPRSWMSTINLIKTQQLRLIIPMTLFSGYEKVFLRYDYLMAYIGCNKNRYDGMDQYILGTVLYCQMSLSIAPLVSTVNTEIILLVAGILYLIPTLLLLANVKIEAIGYYCISGIWSLASSIWDCLIHALYGVLFPKDELEAYAQMGLWQSISIAMSVLLTLFSGTFVKLWILLILSLLSIITVILLPFIKSGLHNKINAAEEDITLMHRANLRSDWNNEPGQKIQTVSFKKSSEGKIEYSTEIKSFSTMRYHHIHILKEREDFTKDLTEQESKTVERFESSISQTF</sequence>
<dbReference type="RefSeq" id="XP_024937012.1">
    <property type="nucleotide sequence ID" value="XM_025081244.1"/>
</dbReference>
<feature type="transmembrane region" description="Helical" evidence="2">
    <location>
        <begin position="161"/>
        <end position="182"/>
    </location>
</feature>
<name>A0AAJ7VY31_CEPCN</name>
<feature type="transmembrane region" description="Helical" evidence="2">
    <location>
        <begin position="221"/>
        <end position="244"/>
    </location>
</feature>
<evidence type="ECO:0000313" key="6">
    <source>
        <dbReference type="RefSeq" id="XP_024937021.1"/>
    </source>
</evidence>
<organism evidence="3 4">
    <name type="scientific">Cephus cinctus</name>
    <name type="common">Wheat stem sawfly</name>
    <dbReference type="NCBI Taxonomy" id="211228"/>
    <lineage>
        <taxon>Eukaryota</taxon>
        <taxon>Metazoa</taxon>
        <taxon>Ecdysozoa</taxon>
        <taxon>Arthropoda</taxon>
        <taxon>Hexapoda</taxon>
        <taxon>Insecta</taxon>
        <taxon>Pterygota</taxon>
        <taxon>Neoptera</taxon>
        <taxon>Endopterygota</taxon>
        <taxon>Hymenoptera</taxon>
        <taxon>Cephoidea</taxon>
        <taxon>Cephidae</taxon>
        <taxon>Cephus</taxon>
    </lineage>
</organism>
<feature type="transmembrane region" description="Helical" evidence="2">
    <location>
        <begin position="365"/>
        <end position="389"/>
    </location>
</feature>
<dbReference type="RefSeq" id="XP_024937015.1">
    <property type="nucleotide sequence ID" value="XM_025081247.1"/>
</dbReference>
<dbReference type="GO" id="GO:0043266">
    <property type="term" value="P:regulation of potassium ion transport"/>
    <property type="evidence" value="ECO:0007669"/>
    <property type="project" value="TreeGrafter"/>
</dbReference>
<dbReference type="GeneID" id="107264350"/>
<feature type="transmembrane region" description="Helical" evidence="2">
    <location>
        <begin position="401"/>
        <end position="421"/>
    </location>
</feature>
<keyword evidence="3" id="KW-1185">Reference proteome</keyword>
<dbReference type="RefSeq" id="XP_024937021.1">
    <property type="nucleotide sequence ID" value="XM_025081253.1"/>
</dbReference>
<dbReference type="InterPro" id="IPR051951">
    <property type="entry name" value="UNC-93_regulatory"/>
</dbReference>
<dbReference type="GO" id="GO:0006937">
    <property type="term" value="P:regulation of muscle contraction"/>
    <property type="evidence" value="ECO:0007669"/>
    <property type="project" value="TreeGrafter"/>
</dbReference>
<feature type="transmembrane region" description="Helical" evidence="2">
    <location>
        <begin position="93"/>
        <end position="112"/>
    </location>
</feature>
<feature type="transmembrane region" description="Helical" evidence="2">
    <location>
        <begin position="64"/>
        <end position="86"/>
    </location>
</feature>
<dbReference type="PANTHER" id="PTHR19444">
    <property type="entry name" value="UNC-93 RELATED"/>
    <property type="match status" value="1"/>
</dbReference>
<evidence type="ECO:0000256" key="2">
    <source>
        <dbReference type="SAM" id="Phobius"/>
    </source>
</evidence>
<reference evidence="4 5" key="1">
    <citation type="submission" date="2025-04" db="UniProtKB">
        <authorList>
            <consortium name="RefSeq"/>
        </authorList>
    </citation>
    <scope>IDENTIFICATION</scope>
</reference>
<dbReference type="GO" id="GO:0015459">
    <property type="term" value="F:potassium channel regulator activity"/>
    <property type="evidence" value="ECO:0007669"/>
    <property type="project" value="TreeGrafter"/>
</dbReference>
<feature type="transmembrane region" description="Helical" evidence="2">
    <location>
        <begin position="340"/>
        <end position="358"/>
    </location>
</feature>
<feature type="transmembrane region" description="Helical" evidence="2">
    <location>
        <begin position="428"/>
        <end position="448"/>
    </location>
</feature>
<accession>A0AAJ7VY31</accession>